<feature type="signal peptide" evidence="1">
    <location>
        <begin position="1"/>
        <end position="16"/>
    </location>
</feature>
<accession>A0ABW6CCH2</accession>
<comment type="caution">
    <text evidence="2">The sequence shown here is derived from an EMBL/GenBank/DDBJ whole genome shotgun (WGS) entry which is preliminary data.</text>
</comment>
<keyword evidence="1" id="KW-0732">Signal</keyword>
<reference evidence="2 3" key="1">
    <citation type="submission" date="2024-09" db="EMBL/GenBank/DDBJ databases">
        <title>Genomes of Rahnella.</title>
        <authorList>
            <person name="Mnguni F.C."/>
            <person name="Shin G.Y."/>
            <person name="Coutinho T."/>
        </authorList>
    </citation>
    <scope>NUCLEOTIDE SEQUENCE [LARGE SCALE GENOMIC DNA]</scope>
    <source>
        <strain evidence="2 3">20WA0057</strain>
    </source>
</reference>
<feature type="chain" id="PRO_5046991795" evidence="1">
    <location>
        <begin position="17"/>
        <end position="79"/>
    </location>
</feature>
<organism evidence="2 3">
    <name type="scientific">Rahnella sp. (strain Y9602)</name>
    <dbReference type="NCBI Taxonomy" id="2703885"/>
    <lineage>
        <taxon>Bacteria</taxon>
        <taxon>Pseudomonadati</taxon>
        <taxon>Pseudomonadota</taxon>
        <taxon>Gammaproteobacteria</taxon>
        <taxon>Enterobacterales</taxon>
        <taxon>Yersiniaceae</taxon>
        <taxon>Rahnella</taxon>
    </lineage>
</organism>
<evidence type="ECO:0000313" key="3">
    <source>
        <dbReference type="Proteomes" id="UP001598201"/>
    </source>
</evidence>
<dbReference type="Pfam" id="PF03891">
    <property type="entry name" value="DUF333"/>
    <property type="match status" value="1"/>
</dbReference>
<proteinExistence type="predicted"/>
<protein>
    <submittedName>
        <fullName evidence="2">DUF333 domain-containing protein</fullName>
    </submittedName>
</protein>
<dbReference type="RefSeq" id="WP_379672135.1">
    <property type="nucleotide sequence ID" value="NZ_JBHUCJ010000061.1"/>
</dbReference>
<name>A0ABW6CCH2_RAHSY</name>
<evidence type="ECO:0000256" key="1">
    <source>
        <dbReference type="SAM" id="SignalP"/>
    </source>
</evidence>
<gene>
    <name evidence="2" type="ORF">ACFPK4_19935</name>
</gene>
<dbReference type="PANTHER" id="PTHR38008:SF2">
    <property type="entry name" value="HEMOLYSIN"/>
    <property type="match status" value="1"/>
</dbReference>
<dbReference type="EMBL" id="JBHUCJ010000061">
    <property type="protein sequence ID" value="MFD3225821.1"/>
    <property type="molecule type" value="Genomic_DNA"/>
</dbReference>
<sequence>CRMKKFFLIIMVSALAGCAGYHHKPERHQSGMANPAAVYCHERGGRSVSVQTPHGVRADCVFPDGRGIDEWELYRRDHN</sequence>
<dbReference type="PANTHER" id="PTHR38008">
    <property type="entry name" value="HEMOLYSIN-RELATED"/>
    <property type="match status" value="1"/>
</dbReference>
<evidence type="ECO:0000313" key="2">
    <source>
        <dbReference type="EMBL" id="MFD3225821.1"/>
    </source>
</evidence>
<dbReference type="InterPro" id="IPR005590">
    <property type="entry name" value="DUF333"/>
</dbReference>
<feature type="non-terminal residue" evidence="2">
    <location>
        <position position="1"/>
    </location>
</feature>
<keyword evidence="3" id="KW-1185">Reference proteome</keyword>
<dbReference type="Proteomes" id="UP001598201">
    <property type="component" value="Unassembled WGS sequence"/>
</dbReference>